<keyword evidence="11" id="KW-0961">Cell wall biogenesis/degradation</keyword>
<dbReference type="Gene3D" id="3.40.710.10">
    <property type="entry name" value="DD-peptidase/beta-lactamase superfamily"/>
    <property type="match status" value="1"/>
</dbReference>
<evidence type="ECO:0000256" key="7">
    <source>
        <dbReference type="ARBA" id="ARBA00022729"/>
    </source>
</evidence>
<evidence type="ECO:0000256" key="5">
    <source>
        <dbReference type="ARBA" id="ARBA00022645"/>
    </source>
</evidence>
<evidence type="ECO:0000256" key="3">
    <source>
        <dbReference type="ARBA" id="ARBA00007164"/>
    </source>
</evidence>
<dbReference type="Pfam" id="PF07943">
    <property type="entry name" value="PBP5_C"/>
    <property type="match status" value="1"/>
</dbReference>
<dbReference type="GO" id="GO:0006508">
    <property type="term" value="P:proteolysis"/>
    <property type="evidence" value="ECO:0007669"/>
    <property type="project" value="UniProtKB-KW"/>
</dbReference>
<dbReference type="PANTHER" id="PTHR21581">
    <property type="entry name" value="D-ALANYL-D-ALANINE CARBOXYPEPTIDASE"/>
    <property type="match status" value="1"/>
</dbReference>
<dbReference type="EMBL" id="AWXZ01000044">
    <property type="protein sequence ID" value="ESR22488.1"/>
    <property type="molecule type" value="Genomic_DNA"/>
</dbReference>
<dbReference type="InterPro" id="IPR001967">
    <property type="entry name" value="Peptidase_S11_N"/>
</dbReference>
<dbReference type="PRINTS" id="PR00725">
    <property type="entry name" value="DADACBPTASE1"/>
</dbReference>
<dbReference type="AlphaFoldDB" id="V4T793"/>
<dbReference type="eggNOG" id="COG1686">
    <property type="taxonomic scope" value="Bacteria"/>
</dbReference>
<evidence type="ECO:0000256" key="12">
    <source>
        <dbReference type="ARBA" id="ARBA00034000"/>
    </source>
</evidence>
<dbReference type="EC" id="3.4.16.4" evidence="4"/>
<dbReference type="SUPFAM" id="SSF69189">
    <property type="entry name" value="Penicillin-binding protein associated domain"/>
    <property type="match status" value="1"/>
</dbReference>
<evidence type="ECO:0000256" key="10">
    <source>
        <dbReference type="ARBA" id="ARBA00022984"/>
    </source>
</evidence>
<name>V4T793_9HYPH</name>
<evidence type="ECO:0000256" key="6">
    <source>
        <dbReference type="ARBA" id="ARBA00022670"/>
    </source>
</evidence>
<dbReference type="PATRIC" id="fig|631454.5.peg.4162"/>
<evidence type="ECO:0000256" key="11">
    <source>
        <dbReference type="ARBA" id="ARBA00023316"/>
    </source>
</evidence>
<dbReference type="RefSeq" id="WP_023434320.1">
    <property type="nucleotide sequence ID" value="NZ_AWXZ01000044.1"/>
</dbReference>
<feature type="chain" id="PRO_5004728006" description="serine-type D-Ala-D-Ala carboxypeptidase" evidence="14">
    <location>
        <begin position="42"/>
        <end position="415"/>
    </location>
</feature>
<comment type="catalytic activity">
    <reaction evidence="12">
        <text>Preferential cleavage: (Ac)2-L-Lys-D-Ala-|-D-Ala. Also transpeptidation of peptidyl-alanyl moieties that are N-acyl substituents of D-alanine.</text>
        <dbReference type="EC" id="3.4.16.4"/>
    </reaction>
</comment>
<dbReference type="SMART" id="SM00936">
    <property type="entry name" value="PBP5_C"/>
    <property type="match status" value="1"/>
</dbReference>
<gene>
    <name evidence="16" type="ORF">N177_4218</name>
</gene>
<comment type="similarity">
    <text evidence="3 13">Belongs to the peptidase S11 family.</text>
</comment>
<keyword evidence="6" id="KW-0645">Protease</keyword>
<evidence type="ECO:0000256" key="9">
    <source>
        <dbReference type="ARBA" id="ARBA00022960"/>
    </source>
</evidence>
<dbReference type="InterPro" id="IPR018044">
    <property type="entry name" value="Peptidase_S11"/>
</dbReference>
<dbReference type="Proteomes" id="UP000017819">
    <property type="component" value="Unassembled WGS sequence"/>
</dbReference>
<evidence type="ECO:0000256" key="13">
    <source>
        <dbReference type="RuleBase" id="RU004016"/>
    </source>
</evidence>
<feature type="signal peptide" evidence="14">
    <location>
        <begin position="1"/>
        <end position="41"/>
    </location>
</feature>
<organism evidence="16 17">
    <name type="scientific">Lutibaculum baratangense AMV1</name>
    <dbReference type="NCBI Taxonomy" id="631454"/>
    <lineage>
        <taxon>Bacteria</taxon>
        <taxon>Pseudomonadati</taxon>
        <taxon>Pseudomonadota</taxon>
        <taxon>Alphaproteobacteria</taxon>
        <taxon>Hyphomicrobiales</taxon>
        <taxon>Tepidamorphaceae</taxon>
        <taxon>Lutibaculum</taxon>
    </lineage>
</organism>
<proteinExistence type="inferred from homology"/>
<evidence type="ECO:0000256" key="8">
    <source>
        <dbReference type="ARBA" id="ARBA00022801"/>
    </source>
</evidence>
<comment type="caution">
    <text evidence="16">The sequence shown here is derived from an EMBL/GenBank/DDBJ whole genome shotgun (WGS) entry which is preliminary data.</text>
</comment>
<dbReference type="InterPro" id="IPR012338">
    <property type="entry name" value="Beta-lactam/transpept-like"/>
</dbReference>
<evidence type="ECO:0000256" key="1">
    <source>
        <dbReference type="ARBA" id="ARBA00003217"/>
    </source>
</evidence>
<evidence type="ECO:0000259" key="15">
    <source>
        <dbReference type="SMART" id="SM00936"/>
    </source>
</evidence>
<keyword evidence="10" id="KW-0573">Peptidoglycan synthesis</keyword>
<evidence type="ECO:0000313" key="17">
    <source>
        <dbReference type="Proteomes" id="UP000017819"/>
    </source>
</evidence>
<reference evidence="16 17" key="1">
    <citation type="journal article" date="2014" name="Genome Announc.">
        <title>Draft Genome Sequence of Lutibaculum baratangense Strain AMV1T, Isolated from a Mud Volcano in Andamans, India.</title>
        <authorList>
            <person name="Singh A."/>
            <person name="Sreenivas A."/>
            <person name="Sathyanarayana Reddy G."/>
            <person name="Pinnaka A.K."/>
            <person name="Shivaji S."/>
        </authorList>
    </citation>
    <scope>NUCLEOTIDE SEQUENCE [LARGE SCALE GENOMIC DNA]</scope>
    <source>
        <strain evidence="16 17">AMV1</strain>
    </source>
</reference>
<feature type="domain" description="Peptidase S11 D-Ala-D-Ala carboxypeptidase A C-terminal" evidence="15">
    <location>
        <begin position="295"/>
        <end position="385"/>
    </location>
</feature>
<keyword evidence="17" id="KW-1185">Reference proteome</keyword>
<dbReference type="GO" id="GO:0009002">
    <property type="term" value="F:serine-type D-Ala-D-Ala carboxypeptidase activity"/>
    <property type="evidence" value="ECO:0007669"/>
    <property type="project" value="UniProtKB-EC"/>
</dbReference>
<comment type="pathway">
    <text evidence="2">Cell wall biogenesis; peptidoglycan biosynthesis.</text>
</comment>
<keyword evidence="7 14" id="KW-0732">Signal</keyword>
<dbReference type="InterPro" id="IPR037167">
    <property type="entry name" value="Peptidase_S11_C_sf"/>
</dbReference>
<keyword evidence="9" id="KW-0133">Cell shape</keyword>
<sequence>MAAMSRLRPALTRWRKRFARGVTICVAISVAAFAPLGPAHAAAFETSAEHAYLVDMGTGTVLLSKSADVPVAPASMAKLMTLEIAFDAIANGRLSLDETLVVSEHAWRTGGAPARTATMFAKVNSTVEVSNLLRGIMVQQANDAAIAIGEGMAGSEAAFAELMNERARELGLETMRFVNASGLAGPDGETGAASMRDLVKLTIHIIETYPDLYGIFSEPEFTWNNIRQTNRNPVIGLPIGADGLIPAFHEGTGFGMVASAVDKGQRLVLAVHGLPNASARLSEVQKLILWGFRGFEKVRLFNAGEVVGEIGVFGGAKGKVRLAGRRPIEVLLPKGQRDAVRARIAYVGPLAAPVEEGAEVAVLRVVDGDTVVAEIPLHTIEGVSQGALYQRAFDAAVELMIGLVHSGVEAASAAR</sequence>
<dbReference type="GO" id="GO:0009252">
    <property type="term" value="P:peptidoglycan biosynthetic process"/>
    <property type="evidence" value="ECO:0007669"/>
    <property type="project" value="UniProtKB-UniPathway"/>
</dbReference>
<dbReference type="GO" id="GO:0008360">
    <property type="term" value="P:regulation of cell shape"/>
    <property type="evidence" value="ECO:0007669"/>
    <property type="project" value="UniProtKB-KW"/>
</dbReference>
<evidence type="ECO:0000256" key="4">
    <source>
        <dbReference type="ARBA" id="ARBA00012448"/>
    </source>
</evidence>
<dbReference type="GO" id="GO:0071555">
    <property type="term" value="P:cell wall organization"/>
    <property type="evidence" value="ECO:0007669"/>
    <property type="project" value="UniProtKB-KW"/>
</dbReference>
<keyword evidence="8 16" id="KW-0378">Hydrolase</keyword>
<protein>
    <recommendedName>
        <fullName evidence="4">serine-type D-Ala-D-Ala carboxypeptidase</fullName>
        <ecNumber evidence="4">3.4.16.4</ecNumber>
    </recommendedName>
</protein>
<evidence type="ECO:0000313" key="16">
    <source>
        <dbReference type="EMBL" id="ESR22488.1"/>
    </source>
</evidence>
<comment type="function">
    <text evidence="1">Removes C-terminal D-alanyl residues from sugar-peptide cell wall precursors.</text>
</comment>
<accession>V4T793</accession>
<dbReference type="STRING" id="631454.N177_4218"/>
<evidence type="ECO:0000256" key="14">
    <source>
        <dbReference type="SAM" id="SignalP"/>
    </source>
</evidence>
<dbReference type="Pfam" id="PF00768">
    <property type="entry name" value="Peptidase_S11"/>
    <property type="match status" value="1"/>
</dbReference>
<evidence type="ECO:0000256" key="2">
    <source>
        <dbReference type="ARBA" id="ARBA00004752"/>
    </source>
</evidence>
<dbReference type="UniPathway" id="UPA00219"/>
<keyword evidence="5 16" id="KW-0121">Carboxypeptidase</keyword>
<dbReference type="PANTHER" id="PTHR21581:SF6">
    <property type="entry name" value="TRAFFICKING PROTEIN PARTICLE COMPLEX SUBUNIT 12"/>
    <property type="match status" value="1"/>
</dbReference>
<dbReference type="Gene3D" id="2.60.410.10">
    <property type="entry name" value="D-Ala-D-Ala carboxypeptidase, C-terminal domain"/>
    <property type="match status" value="1"/>
</dbReference>
<dbReference type="SUPFAM" id="SSF56601">
    <property type="entry name" value="beta-lactamase/transpeptidase-like"/>
    <property type="match status" value="1"/>
</dbReference>
<dbReference type="InterPro" id="IPR012907">
    <property type="entry name" value="Peptidase_S11_C"/>
</dbReference>
<dbReference type="InterPro" id="IPR015956">
    <property type="entry name" value="Peniciliin-bd_prot_C_sf"/>
</dbReference>